<feature type="coiled-coil region" evidence="1">
    <location>
        <begin position="17"/>
        <end position="48"/>
    </location>
</feature>
<gene>
    <name evidence="2" type="ORF">QJT80_05670</name>
</gene>
<sequence>MNAPAPDISLPAQFYSIEQSVNQLLKLVDRLNRENRELKQREKVLIEECTRLRQCNTNASLQLQAIIDRLKQSVQET</sequence>
<evidence type="ECO:0000313" key="2">
    <source>
        <dbReference type="EMBL" id="WGZ91967.1"/>
    </source>
</evidence>
<evidence type="ECO:0000256" key="1">
    <source>
        <dbReference type="SAM" id="Coils"/>
    </source>
</evidence>
<name>A0AA95KLD0_9GAMM</name>
<accession>A0AA95KLD0</accession>
<dbReference type="EMBL" id="CP124755">
    <property type="protein sequence ID" value="WGZ91967.1"/>
    <property type="molecule type" value="Genomic_DNA"/>
</dbReference>
<keyword evidence="1" id="KW-0175">Coiled coil</keyword>
<organism evidence="2">
    <name type="scientific">Candidatus Thiocaldithrix dubininis</name>
    <dbReference type="NCBI Taxonomy" id="3080823"/>
    <lineage>
        <taxon>Bacteria</taxon>
        <taxon>Pseudomonadati</taxon>
        <taxon>Pseudomonadota</taxon>
        <taxon>Gammaproteobacteria</taxon>
        <taxon>Thiotrichales</taxon>
        <taxon>Thiotrichaceae</taxon>
        <taxon>Candidatus Thiocaldithrix</taxon>
    </lineage>
</organism>
<dbReference type="Proteomes" id="UP001300672">
    <property type="component" value="Chromosome"/>
</dbReference>
<protein>
    <recommendedName>
        <fullName evidence="3">TIGR02449 family protein</fullName>
    </recommendedName>
</protein>
<proteinExistence type="predicted"/>
<reference evidence="2" key="2">
    <citation type="submission" date="2023-04" db="EMBL/GenBank/DDBJ databases">
        <authorList>
            <person name="Beletskiy A.V."/>
            <person name="Mardanov A.V."/>
            <person name="Ravin N.V."/>
        </authorList>
    </citation>
    <scope>NUCLEOTIDE SEQUENCE</scope>
    <source>
        <strain evidence="2">GKL-01</strain>
    </source>
</reference>
<dbReference type="AlphaFoldDB" id="A0AA95KLD0"/>
<reference evidence="2" key="1">
    <citation type="journal article" date="2023" name="Int. J. Mol. Sci.">
        <title>Metagenomics Revealed a New Genus 'Candidatus Thiocaldithrix dubininis' gen. nov., sp. nov. and a New Species 'Candidatus Thiothrix putei' sp. nov. in the Family Thiotrichaceae, Some Members of Which Have Traits of Both Na+- and H+-Motive Energetics.</title>
        <authorList>
            <person name="Ravin N.V."/>
            <person name="Muntyan M.S."/>
            <person name="Smolyakov D.D."/>
            <person name="Rudenko T.S."/>
            <person name="Beletsky A.V."/>
            <person name="Mardanov A.V."/>
            <person name="Grabovich M.Y."/>
        </authorList>
    </citation>
    <scope>NUCLEOTIDE SEQUENCE</scope>
    <source>
        <strain evidence="2">GKL-01</strain>
    </source>
</reference>
<evidence type="ECO:0008006" key="3">
    <source>
        <dbReference type="Google" id="ProtNLM"/>
    </source>
</evidence>
<dbReference type="KEGG" id="tdu:QJT80_05670"/>